<name>A0A1X1ELK9_PANCY</name>
<evidence type="ECO:0000256" key="8">
    <source>
        <dbReference type="ARBA" id="ARBA00023136"/>
    </source>
</evidence>
<dbReference type="InterPro" id="IPR001851">
    <property type="entry name" value="ABC_transp_permease"/>
</dbReference>
<keyword evidence="4" id="KW-1003">Cell membrane</keyword>
<dbReference type="OrthoDB" id="7947581at2"/>
<keyword evidence="3" id="KW-0813">Transport</keyword>
<dbReference type="PANTHER" id="PTHR32196">
    <property type="entry name" value="ABC TRANSPORTER PERMEASE PROTEIN YPHD-RELATED-RELATED"/>
    <property type="match status" value="1"/>
</dbReference>
<keyword evidence="7 9" id="KW-1133">Transmembrane helix</keyword>
<evidence type="ECO:0000256" key="9">
    <source>
        <dbReference type="SAM" id="Phobius"/>
    </source>
</evidence>
<feature type="transmembrane region" description="Helical" evidence="9">
    <location>
        <begin position="132"/>
        <end position="151"/>
    </location>
</feature>
<evidence type="ECO:0000256" key="4">
    <source>
        <dbReference type="ARBA" id="ARBA00022475"/>
    </source>
</evidence>
<evidence type="ECO:0000256" key="5">
    <source>
        <dbReference type="ARBA" id="ARBA00022519"/>
    </source>
</evidence>
<comment type="caution">
    <text evidence="10">The sequence shown here is derived from an EMBL/GenBank/DDBJ whole genome shotgun (WGS) entry which is preliminary data.</text>
</comment>
<dbReference type="STRING" id="55209.HA50_24575"/>
<dbReference type="EMBL" id="MLJI01000002">
    <property type="protein sequence ID" value="ORM89779.1"/>
    <property type="molecule type" value="Genomic_DNA"/>
</dbReference>
<comment type="similarity">
    <text evidence="2">Belongs to the binding-protein-dependent transport system permease family. AraH/RbsC subfamily.</text>
</comment>
<dbReference type="Pfam" id="PF02653">
    <property type="entry name" value="BPD_transp_2"/>
    <property type="match status" value="1"/>
</dbReference>
<dbReference type="PANTHER" id="PTHR32196:SF21">
    <property type="entry name" value="ABC TRANSPORTER PERMEASE PROTEIN YPHD-RELATED"/>
    <property type="match status" value="1"/>
</dbReference>
<dbReference type="GO" id="GO:0022857">
    <property type="term" value="F:transmembrane transporter activity"/>
    <property type="evidence" value="ECO:0007669"/>
    <property type="project" value="InterPro"/>
</dbReference>
<evidence type="ECO:0000256" key="3">
    <source>
        <dbReference type="ARBA" id="ARBA00022448"/>
    </source>
</evidence>
<dbReference type="RefSeq" id="WP_084879499.1">
    <property type="nucleotide sequence ID" value="NZ_JAGGMY010000005.1"/>
</dbReference>
<feature type="transmembrane region" description="Helical" evidence="9">
    <location>
        <begin position="171"/>
        <end position="193"/>
    </location>
</feature>
<feature type="transmembrane region" description="Helical" evidence="9">
    <location>
        <begin position="248"/>
        <end position="265"/>
    </location>
</feature>
<sequence length="349" mass="37142">MKRINFLTSEKAHPGLLLLIALGVAVFSYMLPGRFLTGSTFMSMAFQLPELGLLTLAMFIAILSGGLNLCIIATANLTALFIAWVLLTLMPAGAGTALQLLWLLLALVGAALIATLIGVITGLMVSRVGAHPILVTLATMMTVNGIGIWLTRGAAVSGMPDVVRALGADTFLSVPLPLWLFLITAGLMALFLGKTRSGKCIYMGGSNINATWFSGINTHRLLIQVYVISSLLCVLAGLVMMARFNSARMGYGDSYLLITVLAIILGGTDPNGGFGRVTGVVLSLTALQILSTGFNLLNISQHFSLAMWGAVLIVVLGLKFFRTKFTHSRAVRRSTLLARQAGLTEKKEV</sequence>
<keyword evidence="6 9" id="KW-0812">Transmembrane</keyword>
<evidence type="ECO:0000313" key="11">
    <source>
        <dbReference type="Proteomes" id="UP000193749"/>
    </source>
</evidence>
<dbReference type="GO" id="GO:0005886">
    <property type="term" value="C:plasma membrane"/>
    <property type="evidence" value="ECO:0007669"/>
    <property type="project" value="UniProtKB-SubCell"/>
</dbReference>
<evidence type="ECO:0000256" key="7">
    <source>
        <dbReference type="ARBA" id="ARBA00022989"/>
    </source>
</evidence>
<proteinExistence type="inferred from homology"/>
<feature type="transmembrane region" description="Helical" evidence="9">
    <location>
        <begin position="77"/>
        <end position="94"/>
    </location>
</feature>
<protein>
    <submittedName>
        <fullName evidence="10">Sugar ABC transporter permease</fullName>
    </submittedName>
</protein>
<reference evidence="10 11" key="1">
    <citation type="journal article" date="2017" name="Antonie Van Leeuwenhoek">
        <title>Phylogenomic resolution of the bacterial genus Pantoea and its relationship with Erwinia and Tatumella.</title>
        <authorList>
            <person name="Palmer M."/>
            <person name="Steenkamp E.T."/>
            <person name="Coetzee M.P."/>
            <person name="Chan W.Y."/>
            <person name="van Zyl E."/>
            <person name="De Maayer P."/>
            <person name="Coutinho T.A."/>
            <person name="Blom J."/>
            <person name="Smits T.H."/>
            <person name="Duffy B."/>
            <person name="Venter S.N."/>
        </authorList>
    </citation>
    <scope>NUCLEOTIDE SEQUENCE [LARGE SCALE GENOMIC DNA]</scope>
    <source>
        <strain evidence="10 11">LMG 2657</strain>
    </source>
</reference>
<accession>A0A1X1ELK9</accession>
<keyword evidence="8 9" id="KW-0472">Membrane</keyword>
<feature type="transmembrane region" description="Helical" evidence="9">
    <location>
        <begin position="221"/>
        <end position="242"/>
    </location>
</feature>
<feature type="transmembrane region" description="Helical" evidence="9">
    <location>
        <begin position="100"/>
        <end position="125"/>
    </location>
</feature>
<evidence type="ECO:0000313" key="10">
    <source>
        <dbReference type="EMBL" id="ORM89779.1"/>
    </source>
</evidence>
<comment type="subcellular location">
    <subcellularLocation>
        <location evidence="1">Cell inner membrane</location>
        <topology evidence="1">Multi-pass membrane protein</topology>
    </subcellularLocation>
</comment>
<keyword evidence="11" id="KW-1185">Reference proteome</keyword>
<keyword evidence="5" id="KW-0997">Cell inner membrane</keyword>
<dbReference type="AlphaFoldDB" id="A0A1X1ELK9"/>
<dbReference type="CDD" id="cd06579">
    <property type="entry name" value="TM_PBP1_transp_AraH_like"/>
    <property type="match status" value="1"/>
</dbReference>
<feature type="transmembrane region" description="Helical" evidence="9">
    <location>
        <begin position="12"/>
        <end position="31"/>
    </location>
</feature>
<evidence type="ECO:0000256" key="1">
    <source>
        <dbReference type="ARBA" id="ARBA00004429"/>
    </source>
</evidence>
<organism evidence="10 11">
    <name type="scientific">Pantoea cypripedii</name>
    <name type="common">Pectobacterium cypripedii</name>
    <name type="synonym">Erwinia cypripedii</name>
    <dbReference type="NCBI Taxonomy" id="55209"/>
    <lineage>
        <taxon>Bacteria</taxon>
        <taxon>Pseudomonadati</taxon>
        <taxon>Pseudomonadota</taxon>
        <taxon>Gammaproteobacteria</taxon>
        <taxon>Enterobacterales</taxon>
        <taxon>Erwiniaceae</taxon>
        <taxon>Pantoea</taxon>
    </lineage>
</organism>
<feature type="transmembrane region" description="Helical" evidence="9">
    <location>
        <begin position="303"/>
        <end position="321"/>
    </location>
</feature>
<evidence type="ECO:0000256" key="2">
    <source>
        <dbReference type="ARBA" id="ARBA00007942"/>
    </source>
</evidence>
<feature type="transmembrane region" description="Helical" evidence="9">
    <location>
        <begin position="51"/>
        <end position="70"/>
    </location>
</feature>
<dbReference type="Proteomes" id="UP000193749">
    <property type="component" value="Unassembled WGS sequence"/>
</dbReference>
<feature type="transmembrane region" description="Helical" evidence="9">
    <location>
        <begin position="277"/>
        <end position="297"/>
    </location>
</feature>
<evidence type="ECO:0000256" key="6">
    <source>
        <dbReference type="ARBA" id="ARBA00022692"/>
    </source>
</evidence>
<gene>
    <name evidence="10" type="ORF">HA50_24575</name>
</gene>